<dbReference type="Gene3D" id="3.40.50.200">
    <property type="entry name" value="Peptidase S8/S53 domain"/>
    <property type="match status" value="1"/>
</dbReference>
<evidence type="ECO:0000256" key="6">
    <source>
        <dbReference type="ARBA" id="ARBA00022737"/>
    </source>
</evidence>
<dbReference type="PANTHER" id="PTHR43806">
    <property type="entry name" value="PEPTIDASE S8"/>
    <property type="match status" value="1"/>
</dbReference>
<keyword evidence="2" id="KW-0134">Cell wall</keyword>
<name>A0A921MTW3_9MICO</name>
<evidence type="ECO:0000256" key="2">
    <source>
        <dbReference type="ARBA" id="ARBA00022512"/>
    </source>
</evidence>
<feature type="region of interest" description="Disordered" evidence="13">
    <location>
        <begin position="1"/>
        <end position="20"/>
    </location>
</feature>
<dbReference type="CDD" id="cd02133">
    <property type="entry name" value="PA_C5a_like"/>
    <property type="match status" value="1"/>
</dbReference>
<organism evidence="16 17">
    <name type="scientific">Brachybacterium massiliense</name>
    <dbReference type="NCBI Taxonomy" id="1755098"/>
    <lineage>
        <taxon>Bacteria</taxon>
        <taxon>Bacillati</taxon>
        <taxon>Actinomycetota</taxon>
        <taxon>Actinomycetes</taxon>
        <taxon>Micrococcales</taxon>
        <taxon>Dermabacteraceae</taxon>
        <taxon>Brachybacterium</taxon>
    </lineage>
</organism>
<dbReference type="InterPro" id="IPR013783">
    <property type="entry name" value="Ig-like_fold"/>
</dbReference>
<dbReference type="EMBL" id="DYUE01000039">
    <property type="protein sequence ID" value="HJG90342.1"/>
    <property type="molecule type" value="Genomic_DNA"/>
</dbReference>
<keyword evidence="7 11" id="KW-0378">Hydrolase</keyword>
<keyword evidence="14" id="KW-0472">Membrane</keyword>
<evidence type="ECO:0000313" key="16">
    <source>
        <dbReference type="EMBL" id="HJG90342.1"/>
    </source>
</evidence>
<comment type="caution">
    <text evidence="16">The sequence shown here is derived from an EMBL/GenBank/DDBJ whole genome shotgun (WGS) entry which is preliminary data.</text>
</comment>
<dbReference type="SUPFAM" id="SSF52025">
    <property type="entry name" value="PA domain"/>
    <property type="match status" value="1"/>
</dbReference>
<evidence type="ECO:0000256" key="8">
    <source>
        <dbReference type="ARBA" id="ARBA00022825"/>
    </source>
</evidence>
<dbReference type="GO" id="GO:0005975">
    <property type="term" value="P:carbohydrate metabolic process"/>
    <property type="evidence" value="ECO:0007669"/>
    <property type="project" value="UniProtKB-ARBA"/>
</dbReference>
<dbReference type="InterPro" id="IPR010435">
    <property type="entry name" value="C5a/SBT2-like_Fn3"/>
</dbReference>
<dbReference type="PROSITE" id="PS50847">
    <property type="entry name" value="GRAM_POS_ANCHORING"/>
    <property type="match status" value="1"/>
</dbReference>
<feature type="transmembrane region" description="Helical" evidence="14">
    <location>
        <begin position="1760"/>
        <end position="1780"/>
    </location>
</feature>
<evidence type="ECO:0000256" key="3">
    <source>
        <dbReference type="ARBA" id="ARBA00022525"/>
    </source>
</evidence>
<dbReference type="CDD" id="cd07475">
    <property type="entry name" value="Peptidases_S8_C5a_Peptidase"/>
    <property type="match status" value="1"/>
</dbReference>
<keyword evidence="4 11" id="KW-0645">Protease</keyword>
<dbReference type="Gene3D" id="2.60.40.1710">
    <property type="entry name" value="Subtilisin-like superfamily"/>
    <property type="match status" value="1"/>
</dbReference>
<dbReference type="PROSITE" id="PS00138">
    <property type="entry name" value="SUBTILASE_SER"/>
    <property type="match status" value="1"/>
</dbReference>
<dbReference type="PROSITE" id="PS00136">
    <property type="entry name" value="SUBTILASE_ASP"/>
    <property type="match status" value="1"/>
</dbReference>
<dbReference type="InterPro" id="IPR036852">
    <property type="entry name" value="Peptidase_S8/S53_dom_sf"/>
</dbReference>
<feature type="region of interest" description="Disordered" evidence="13">
    <location>
        <begin position="1427"/>
        <end position="1460"/>
    </location>
</feature>
<evidence type="ECO:0000256" key="10">
    <source>
        <dbReference type="PIRSR" id="PIRSR615500-1"/>
    </source>
</evidence>
<dbReference type="InterPro" id="IPR019931">
    <property type="entry name" value="LPXTG_anchor"/>
</dbReference>
<dbReference type="GO" id="GO:0016020">
    <property type="term" value="C:membrane"/>
    <property type="evidence" value="ECO:0007669"/>
    <property type="project" value="InterPro"/>
</dbReference>
<dbReference type="SUPFAM" id="SSF52743">
    <property type="entry name" value="Subtilisin-like"/>
    <property type="match status" value="1"/>
</dbReference>
<dbReference type="InterPro" id="IPR034216">
    <property type="entry name" value="C5a_Peptidase"/>
</dbReference>
<sequence>MSTAAAAPEATTPPAAPAPVEDIAGIADDLTAEPVDVVVLLKNQPTSYSMSEESSRLQEQQRLIDSWTEEHGLEVDRQFGYLVNGFSAAVPGDRLAALSLEPEVLSVRRERVYERTEHTARDLQGVPAAFEDHGVDGTGMVISIIDSGIDPGHPALRLDDCDAAAITEINPAAEANFTCKVPDGYNYADESFVIKDSVVDAHGQHVGGIAAANGSEGDQPGDFVETGELDGVAPNAQLLAMKVFSNAGGGATDSDIVAAIEDSVKLDADVINMSLGAANGQKNSSDASSLAIEAARDAGVISVIAAGNDGQNFSPGGVADDLYGLHDDGTIGAPGTLGSAFTVASIDNAALTQLMAYVGGEEEGVPYTPATGTHDGEPHPLVDLGLGTAEETAGRDLDGAYALIGRGEIAFSEKYENAIDANAGGVVIYNTEDAPFGMAGVETFTLPGITVTQSVGLELKAAIAAGETTLRITDEMDVRPVAGGLTPSSFTSWGATPTLDFEPEIAGIGGNVYSTYNDGTYGSSSGTSMASPNVAGMAALVLEHLEENRPEVTGAERVDLAKVMLMNTALVPAAEDGVPSASPRQIGAGLAQVDKALDSQVIATVDGQGGAALREIDGSASFTVTLTNSGAQDVSFTLPEVPLLAETNDAGAATTVRASGGSVSLPGEVVVPAGGSADVQVTVTPESGEDHFTGGWVGFESAAADQPDLVVPFLGFAGDWNAEPIILPAGEALEGVGVSSELITTWGGSTLPLHSEMGEFWLSPNGDGDMDVIAPNLVPMRNASDVRYSVLDASGEQITVLGEEQGLYRNLLADWGAVSDPRQLQWTGYTFDGTLYDPQAAEFAALPDGQYTYRVEARLGEDQPWQTSEFDFGIDATAPVIEFGAYEAGLLPFSIVEDGSGLLQPPTVTAASGEDITVTEAPDGSYSIEVDPEAVPFVTVSVLDGGFNLGAATKVFEQSTMLIANATQLEQGVLGPQSLMVSDDALLLSGYVSSDIVEVRVGEESVPTPDGRFRLPLPLVEGPQEFLVQGRDAEGEIVQEQSLTVTYDATAPELEITEMETDPQGAAILDDDGSITVRGTVTDEREDATLTVTSGETVGEVSADGTFEITVTPGESAAAFTLSASDGVNTDSQSFAISGRAPQGGWAMPEILNADCVLESGACFVPGSTEDVSADGSVFTLRGSYPAGGTITLTPGARADDEGRIVEADPIEVAIAEDGSFAADLPVATGENHFRMVIEDADGQVRYDRGVRVYFDVTAPTLKIEEPTLVGGTLYTAEEQVTVAGTAADDGWGYALSLNDSTVIERFDIGSPGEGSNTREFSTEITVADGDTLLVEFSDSNGNVLVGLIPVIVDQDPPRVDLEIAERGETLPVGAEIEVSASGDHIAGMQVLLDGEVVEEVTSDLSTQEHSVEDALIDLRELTGDADTADADGAEADTADTASAETDAEEADAAEADAADGDIAEIPFAATGARTMAVQEVLTALVSTDDLDEGAHTLTVVATDLAGNTTTETADFRIAPLETALGIDGPESVELSIHREELGDQAALARAVLSSYRATFAGDAEQAEEAGVSLRLAPGTVLVDGEQEVGILAIDEAGDILVDAEGEPIEQRITVSIVLEEVTLTAGEVTVTATFRSDDTLTAALESAEGGEARVLVLANTHGSLQSVITVPGTEGERVLRVLPDGTRLPVQATWADGVLTFEGPSQATYLLLPAGAPGGGGGAGDGTGGGSGAGTGAGGGSGSADGSGGGPLARTGVEITGALAAAAALLLGGGALLVMRRRR</sequence>
<feature type="compositionally biased region" description="Acidic residues" evidence="13">
    <location>
        <begin position="1446"/>
        <end position="1460"/>
    </location>
</feature>
<dbReference type="Pfam" id="PF06280">
    <property type="entry name" value="fn3_5"/>
    <property type="match status" value="1"/>
</dbReference>
<comment type="similarity">
    <text evidence="1 11 12">Belongs to the peptidase S8 family.</text>
</comment>
<feature type="domain" description="Gram-positive cocci surface proteins LPxTG" evidence="15">
    <location>
        <begin position="1753"/>
        <end position="1784"/>
    </location>
</feature>
<feature type="active site" description="Charge relay system" evidence="10 11">
    <location>
        <position position="146"/>
    </location>
</feature>
<evidence type="ECO:0000256" key="12">
    <source>
        <dbReference type="RuleBase" id="RU003355"/>
    </source>
</evidence>
<feature type="active site" description="Charge relay system" evidence="10 11">
    <location>
        <position position="528"/>
    </location>
</feature>
<feature type="active site" description="Charge relay system" evidence="10 11">
    <location>
        <position position="202"/>
    </location>
</feature>
<gene>
    <name evidence="16" type="ORF">K8V81_01325</name>
</gene>
<proteinExistence type="inferred from homology"/>
<evidence type="ECO:0000259" key="15">
    <source>
        <dbReference type="PROSITE" id="PS50847"/>
    </source>
</evidence>
<keyword evidence="8 11" id="KW-0720">Serine protease</keyword>
<dbReference type="PANTHER" id="PTHR43806:SF11">
    <property type="entry name" value="CEREVISIN-RELATED"/>
    <property type="match status" value="1"/>
</dbReference>
<evidence type="ECO:0000256" key="7">
    <source>
        <dbReference type="ARBA" id="ARBA00022801"/>
    </source>
</evidence>
<dbReference type="Pfam" id="PF00082">
    <property type="entry name" value="Peptidase_S8"/>
    <property type="match status" value="1"/>
</dbReference>
<dbReference type="InterPro" id="IPR023827">
    <property type="entry name" value="Peptidase_S8_Asp-AS"/>
</dbReference>
<dbReference type="InterPro" id="IPR015500">
    <property type="entry name" value="Peptidase_S8_subtilisin-rel"/>
</dbReference>
<evidence type="ECO:0000256" key="14">
    <source>
        <dbReference type="SAM" id="Phobius"/>
    </source>
</evidence>
<evidence type="ECO:0000256" key="9">
    <source>
        <dbReference type="ARBA" id="ARBA00023088"/>
    </source>
</evidence>
<evidence type="ECO:0000256" key="11">
    <source>
        <dbReference type="PROSITE-ProRule" id="PRU01240"/>
    </source>
</evidence>
<reference evidence="16" key="2">
    <citation type="submission" date="2021-09" db="EMBL/GenBank/DDBJ databases">
        <authorList>
            <person name="Gilroy R."/>
        </authorList>
    </citation>
    <scope>NUCLEOTIDE SEQUENCE</scope>
    <source>
        <strain evidence="16">ChiGjej5B5-22894</strain>
    </source>
</reference>
<dbReference type="PRINTS" id="PR00723">
    <property type="entry name" value="SUBTILISIN"/>
</dbReference>
<accession>A0A921MTW3</accession>
<feature type="compositionally biased region" description="Low complexity" evidence="13">
    <location>
        <begin position="1"/>
        <end position="13"/>
    </location>
</feature>
<evidence type="ECO:0000256" key="1">
    <source>
        <dbReference type="ARBA" id="ARBA00011073"/>
    </source>
</evidence>
<dbReference type="Pfam" id="PF02225">
    <property type="entry name" value="PA"/>
    <property type="match status" value="1"/>
</dbReference>
<dbReference type="Proteomes" id="UP000742460">
    <property type="component" value="Unassembled WGS sequence"/>
</dbReference>
<dbReference type="InterPro" id="IPR023828">
    <property type="entry name" value="Peptidase_S8_Ser-AS"/>
</dbReference>
<protein>
    <submittedName>
        <fullName evidence="16">S8 family serine peptidase</fullName>
    </submittedName>
</protein>
<dbReference type="GO" id="GO:0004252">
    <property type="term" value="F:serine-type endopeptidase activity"/>
    <property type="evidence" value="ECO:0007669"/>
    <property type="project" value="UniProtKB-UniRule"/>
</dbReference>
<keyword evidence="6" id="KW-0677">Repeat</keyword>
<keyword evidence="5" id="KW-0732">Signal</keyword>
<evidence type="ECO:0000256" key="5">
    <source>
        <dbReference type="ARBA" id="ARBA00022729"/>
    </source>
</evidence>
<dbReference type="InterPro" id="IPR050131">
    <property type="entry name" value="Peptidase_S8_subtilisin-like"/>
</dbReference>
<dbReference type="Gene3D" id="3.50.30.30">
    <property type="match status" value="1"/>
</dbReference>
<dbReference type="GO" id="GO:0006508">
    <property type="term" value="P:proteolysis"/>
    <property type="evidence" value="ECO:0007669"/>
    <property type="project" value="UniProtKB-KW"/>
</dbReference>
<feature type="region of interest" description="Disordered" evidence="13">
    <location>
        <begin position="1721"/>
        <end position="1750"/>
    </location>
</feature>
<dbReference type="InterPro" id="IPR003137">
    <property type="entry name" value="PA_domain"/>
</dbReference>
<dbReference type="PROSITE" id="PS51892">
    <property type="entry name" value="SUBTILASE"/>
    <property type="match status" value="1"/>
</dbReference>
<reference evidence="16" key="1">
    <citation type="journal article" date="2021" name="PeerJ">
        <title>Extensive microbial diversity within the chicken gut microbiome revealed by metagenomics and culture.</title>
        <authorList>
            <person name="Gilroy R."/>
            <person name="Ravi A."/>
            <person name="Getino M."/>
            <person name="Pursley I."/>
            <person name="Horton D.L."/>
            <person name="Alikhan N.F."/>
            <person name="Baker D."/>
            <person name="Gharbi K."/>
            <person name="Hall N."/>
            <person name="Watson M."/>
            <person name="Adriaenssens E.M."/>
            <person name="Foster-Nyarko E."/>
            <person name="Jarju S."/>
            <person name="Secka A."/>
            <person name="Antonio M."/>
            <person name="Oren A."/>
            <person name="Chaudhuri R.R."/>
            <person name="La Ragione R."/>
            <person name="Hildebrand F."/>
            <person name="Pallen M.J."/>
        </authorList>
    </citation>
    <scope>NUCLEOTIDE SEQUENCE</scope>
    <source>
        <strain evidence="16">ChiGjej5B5-22894</strain>
    </source>
</reference>
<keyword evidence="14" id="KW-0812">Transmembrane</keyword>
<keyword evidence="9" id="KW-0572">Peptidoglycan-anchor</keyword>
<evidence type="ECO:0000313" key="17">
    <source>
        <dbReference type="Proteomes" id="UP000742460"/>
    </source>
</evidence>
<keyword evidence="14" id="KW-1133">Transmembrane helix</keyword>
<evidence type="ECO:0000256" key="13">
    <source>
        <dbReference type="SAM" id="MobiDB-lite"/>
    </source>
</evidence>
<dbReference type="InterPro" id="IPR000209">
    <property type="entry name" value="Peptidase_S8/S53_dom"/>
</dbReference>
<keyword evidence="3" id="KW-0964">Secreted</keyword>
<feature type="compositionally biased region" description="Acidic residues" evidence="13">
    <location>
        <begin position="1427"/>
        <end position="1438"/>
    </location>
</feature>
<dbReference type="Gene3D" id="2.60.40.10">
    <property type="entry name" value="Immunoglobulins"/>
    <property type="match status" value="1"/>
</dbReference>
<dbReference type="InterPro" id="IPR046450">
    <property type="entry name" value="PA_dom_sf"/>
</dbReference>
<evidence type="ECO:0000256" key="4">
    <source>
        <dbReference type="ARBA" id="ARBA00022670"/>
    </source>
</evidence>